<name>A0AA88GEY6_NAELO</name>
<evidence type="ECO:0000313" key="5">
    <source>
        <dbReference type="Proteomes" id="UP000816034"/>
    </source>
</evidence>
<feature type="compositionally biased region" description="Polar residues" evidence="2">
    <location>
        <begin position="155"/>
        <end position="183"/>
    </location>
</feature>
<dbReference type="GO" id="GO:0010468">
    <property type="term" value="P:regulation of gene expression"/>
    <property type="evidence" value="ECO:0007669"/>
    <property type="project" value="TreeGrafter"/>
</dbReference>
<evidence type="ECO:0000259" key="3">
    <source>
        <dbReference type="Pfam" id="PF06047"/>
    </source>
</evidence>
<dbReference type="Proteomes" id="UP000816034">
    <property type="component" value="Unassembled WGS sequence"/>
</dbReference>
<feature type="compositionally biased region" description="Low complexity" evidence="2">
    <location>
        <begin position="1"/>
        <end position="23"/>
    </location>
</feature>
<proteinExistence type="inferred from homology"/>
<keyword evidence="5" id="KW-1185">Reference proteome</keyword>
<feature type="region of interest" description="Disordered" evidence="2">
    <location>
        <begin position="285"/>
        <end position="327"/>
    </location>
</feature>
<comment type="caution">
    <text evidence="4">The sequence shown here is derived from an EMBL/GenBank/DDBJ whole genome shotgun (WGS) entry which is preliminary data.</text>
</comment>
<reference evidence="4 5" key="1">
    <citation type="journal article" date="2018" name="BMC Genomics">
        <title>The genome of Naegleria lovaniensis, the basis for a comparative approach to unravel pathogenicity factors of the human pathogenic amoeba N. fowleri.</title>
        <authorList>
            <person name="Liechti N."/>
            <person name="Schurch N."/>
            <person name="Bruggmann R."/>
            <person name="Wittwer M."/>
        </authorList>
    </citation>
    <scope>NUCLEOTIDE SEQUENCE [LARGE SCALE GENOMIC DNA]</scope>
    <source>
        <strain evidence="4 5">ATCC 30569</strain>
    </source>
</reference>
<dbReference type="AlphaFoldDB" id="A0AA88GEY6"/>
<dbReference type="GO" id="GO:0003682">
    <property type="term" value="F:chromatin binding"/>
    <property type="evidence" value="ECO:0007669"/>
    <property type="project" value="InterPro"/>
</dbReference>
<feature type="compositionally biased region" description="Basic residues" evidence="2">
    <location>
        <begin position="288"/>
        <end position="299"/>
    </location>
</feature>
<gene>
    <name evidence="4" type="ORF">C9374_011922</name>
</gene>
<dbReference type="PANTHER" id="PTHR13087">
    <property type="entry name" value="NF-KAPPA B ACTIVATING PROTEIN"/>
    <property type="match status" value="1"/>
</dbReference>
<evidence type="ECO:0000313" key="4">
    <source>
        <dbReference type="EMBL" id="KAG2373633.1"/>
    </source>
</evidence>
<dbReference type="GeneID" id="68104376"/>
<evidence type="ECO:0000256" key="2">
    <source>
        <dbReference type="SAM" id="MobiDB-lite"/>
    </source>
</evidence>
<dbReference type="Pfam" id="PF06047">
    <property type="entry name" value="Nkap_C"/>
    <property type="match status" value="1"/>
</dbReference>
<organism evidence="4 5">
    <name type="scientific">Naegleria lovaniensis</name>
    <name type="common">Amoeba</name>
    <dbReference type="NCBI Taxonomy" id="51637"/>
    <lineage>
        <taxon>Eukaryota</taxon>
        <taxon>Discoba</taxon>
        <taxon>Heterolobosea</taxon>
        <taxon>Tetramitia</taxon>
        <taxon>Eutetramitia</taxon>
        <taxon>Vahlkampfiidae</taxon>
        <taxon>Naegleria</taxon>
    </lineage>
</organism>
<dbReference type="InterPro" id="IPR040466">
    <property type="entry name" value="NKAP"/>
</dbReference>
<feature type="compositionally biased region" description="Basic and acidic residues" evidence="2">
    <location>
        <begin position="200"/>
        <end position="213"/>
    </location>
</feature>
<feature type="compositionally biased region" description="Basic and acidic residues" evidence="2">
    <location>
        <begin position="95"/>
        <end position="144"/>
    </location>
</feature>
<evidence type="ECO:0000256" key="1">
    <source>
        <dbReference type="ARBA" id="ARBA00009313"/>
    </source>
</evidence>
<sequence>MPSSPQRISSSSNNNSSKSVGSSGVRFNEKTTSDRYSNNRYSNEGGYRSRSGRNYDDEDDYDRRNKDRKSYRGGRRDYDDDYDREKNYSKGNYSRYEKYDRYADDDRKKYSDDYKRDDRSSRYKDSHKNSDDHHSQREHSKDKTINNTNENNETLSTSKEPQQQESTGEVLSKTTSTSDLNNSLKRKMEEHQQQQKRKKMGQEKYDTSDKGEEFIGLNDDSSDSVEDKIIASKSEENSIQKVAEQLWTDEKDFILKPTSIDELIELNKVHVLRKEQYEKKLEKLEKKKDKKKSSKKRKHKEGDEIITSTSTTNQEEEVGPKLLPDMTQDKDTRYEVPLLPGEGAAIAEFIQQNKRIPRRGEVGLTSEQITDYENLGYVMSGSRHARMNAIRIMKENEVYMQEEKKRLALLSKQERSQRENKIISQFRDIAKRE</sequence>
<comment type="similarity">
    <text evidence="1">Belongs to the NKAP family.</text>
</comment>
<dbReference type="RefSeq" id="XP_044542807.1">
    <property type="nucleotide sequence ID" value="XM_044687631.1"/>
</dbReference>
<feature type="compositionally biased region" description="Basic and acidic residues" evidence="2">
    <location>
        <begin position="61"/>
        <end position="88"/>
    </location>
</feature>
<accession>A0AA88GEY6</accession>
<feature type="domain" description="NF-kappa-B-activating protein C-terminal" evidence="3">
    <location>
        <begin position="333"/>
        <end position="431"/>
    </location>
</feature>
<dbReference type="PANTHER" id="PTHR13087:SF0">
    <property type="entry name" value="NFKB ACTIVATING PROTEIN LIKE"/>
    <property type="match status" value="1"/>
</dbReference>
<dbReference type="InterPro" id="IPR009269">
    <property type="entry name" value="NKAP_C"/>
</dbReference>
<feature type="region of interest" description="Disordered" evidence="2">
    <location>
        <begin position="1"/>
        <end position="223"/>
    </location>
</feature>
<protein>
    <recommendedName>
        <fullName evidence="3">NF-kappa-B-activating protein C-terminal domain-containing protein</fullName>
    </recommendedName>
</protein>
<dbReference type="GO" id="GO:0005634">
    <property type="term" value="C:nucleus"/>
    <property type="evidence" value="ECO:0007669"/>
    <property type="project" value="TreeGrafter"/>
</dbReference>
<dbReference type="EMBL" id="PYSW02000052">
    <property type="protein sequence ID" value="KAG2373633.1"/>
    <property type="molecule type" value="Genomic_DNA"/>
</dbReference>